<sequence>MALFINCNLWKNGIFPKSLEKKYEHDKMLNTIFNRLLAIHELETQPKRISLYGNSLEYKNNQKIKNKKEYSSIYGRMQENNLNNLKIIKELILIKMQKRRVYLNWTVIVNKSYIINLTK</sequence>
<organism evidence="1 2">
    <name type="scientific">Plasmodium vivax India VII</name>
    <dbReference type="NCBI Taxonomy" id="1077284"/>
    <lineage>
        <taxon>Eukaryota</taxon>
        <taxon>Sar</taxon>
        <taxon>Alveolata</taxon>
        <taxon>Apicomplexa</taxon>
        <taxon>Aconoidasida</taxon>
        <taxon>Haemosporida</taxon>
        <taxon>Plasmodiidae</taxon>
        <taxon>Plasmodium</taxon>
        <taxon>Plasmodium (Plasmodium)</taxon>
    </lineage>
</organism>
<dbReference type="AlphaFoldDB" id="A0A0J9UTA1"/>
<protein>
    <submittedName>
        <fullName evidence="1">Uncharacterized protein</fullName>
    </submittedName>
</protein>
<reference evidence="1 2" key="1">
    <citation type="submission" date="2011-08" db="EMBL/GenBank/DDBJ databases">
        <title>The Genome Sequence of Plasmodium vivax India VII.</title>
        <authorList>
            <consortium name="The Broad Institute Genome Sequencing Platform"/>
            <consortium name="The Broad Institute Genome Sequencing Center for Infectious Disease"/>
            <person name="Neafsey D."/>
            <person name="Carlton J."/>
            <person name="Barnwell J."/>
            <person name="Collins W."/>
            <person name="Escalante A."/>
            <person name="Mullikin J."/>
            <person name="Saul A."/>
            <person name="Guigo R."/>
            <person name="Camara F."/>
            <person name="Young S.K."/>
            <person name="Zeng Q."/>
            <person name="Gargeya S."/>
            <person name="Fitzgerald M."/>
            <person name="Haas B."/>
            <person name="Abouelleil A."/>
            <person name="Alvarado L."/>
            <person name="Arachchi H.M."/>
            <person name="Berlin A."/>
            <person name="Brown A."/>
            <person name="Chapman S.B."/>
            <person name="Chen Z."/>
            <person name="Dunbar C."/>
            <person name="Freedman E."/>
            <person name="Gearin G."/>
            <person name="Gellesch M."/>
            <person name="Goldberg J."/>
            <person name="Griggs A."/>
            <person name="Gujja S."/>
            <person name="Heiman D."/>
            <person name="Howarth C."/>
            <person name="Larson L."/>
            <person name="Lui A."/>
            <person name="MacDonald P.J.P."/>
            <person name="Montmayeur A."/>
            <person name="Murphy C."/>
            <person name="Neiman D."/>
            <person name="Pearson M."/>
            <person name="Priest M."/>
            <person name="Roberts A."/>
            <person name="Saif S."/>
            <person name="Shea T."/>
            <person name="Shenoy N."/>
            <person name="Sisk P."/>
            <person name="Stolte C."/>
            <person name="Sykes S."/>
            <person name="Wortman J."/>
            <person name="Nusbaum C."/>
            <person name="Birren B."/>
        </authorList>
    </citation>
    <scope>NUCLEOTIDE SEQUENCE [LARGE SCALE GENOMIC DNA]</scope>
    <source>
        <strain evidence="1 2">India VII</strain>
    </source>
</reference>
<evidence type="ECO:0000313" key="2">
    <source>
        <dbReference type="Proteomes" id="UP000053562"/>
    </source>
</evidence>
<dbReference type="EMBL" id="KQ234654">
    <property type="protein sequence ID" value="KMZ76643.1"/>
    <property type="molecule type" value="Genomic_DNA"/>
</dbReference>
<proteinExistence type="predicted"/>
<evidence type="ECO:0000313" key="1">
    <source>
        <dbReference type="EMBL" id="KMZ76643.1"/>
    </source>
</evidence>
<name>A0A0J9UTA1_PLAVI</name>
<dbReference type="Proteomes" id="UP000053562">
    <property type="component" value="Unassembled WGS sequence"/>
</dbReference>
<accession>A0A0J9UTA1</accession>
<gene>
    <name evidence="1" type="ORF">PVIIG_06305</name>
</gene>